<protein>
    <submittedName>
        <fullName evidence="1">Uncharacterized protein</fullName>
    </submittedName>
</protein>
<dbReference type="AlphaFoldDB" id="A0A6N9Q8A0"/>
<comment type="caution">
    <text evidence="1">The sequence shown here is derived from an EMBL/GenBank/DDBJ whole genome shotgun (WGS) entry which is preliminary data.</text>
</comment>
<dbReference type="EMBL" id="SIJB01000046">
    <property type="protein sequence ID" value="NBI30921.1"/>
    <property type="molecule type" value="Genomic_DNA"/>
</dbReference>
<dbReference type="RefSeq" id="WP_160647733.1">
    <property type="nucleotide sequence ID" value="NZ_SIJB01000046.1"/>
</dbReference>
<evidence type="ECO:0000313" key="1">
    <source>
        <dbReference type="EMBL" id="NBI30921.1"/>
    </source>
</evidence>
<name>A0A6N9Q8A0_9BACL</name>
<accession>A0A6N9Q8A0</accession>
<proteinExistence type="predicted"/>
<reference evidence="1 2" key="1">
    <citation type="submission" date="2019-01" db="EMBL/GenBank/DDBJ databases">
        <title>Chengkuizengella sp. nov., isolated from deep-sea sediment of East Pacific Ocean.</title>
        <authorList>
            <person name="Yang J."/>
            <person name="Lai Q."/>
            <person name="Shao Z."/>
        </authorList>
    </citation>
    <scope>NUCLEOTIDE SEQUENCE [LARGE SCALE GENOMIC DNA]</scope>
    <source>
        <strain evidence="1 2">YPA3-1-1</strain>
    </source>
</reference>
<gene>
    <name evidence="1" type="ORF">ERL59_18380</name>
</gene>
<keyword evidence="2" id="KW-1185">Reference proteome</keyword>
<evidence type="ECO:0000313" key="2">
    <source>
        <dbReference type="Proteomes" id="UP000448943"/>
    </source>
</evidence>
<dbReference type="Proteomes" id="UP000448943">
    <property type="component" value="Unassembled WGS sequence"/>
</dbReference>
<sequence>MGLNKGPFVVAQCFSVLDPYDVNAGAIPLPDPFPTETPVVVATVDVCVTQPQKTQVSLDSMVQIAANGNVAGASSASFEVTYELFRNNVVIATIIDEMDYVPTGSFPDDGRHTNFPNFPVLDNNPSAGINTYDLVCTNKGGSFPPIFAASRSLKATVFTL</sequence>
<organism evidence="1 2">
    <name type="scientific">Chengkuizengella marina</name>
    <dbReference type="NCBI Taxonomy" id="2507566"/>
    <lineage>
        <taxon>Bacteria</taxon>
        <taxon>Bacillati</taxon>
        <taxon>Bacillota</taxon>
        <taxon>Bacilli</taxon>
        <taxon>Bacillales</taxon>
        <taxon>Paenibacillaceae</taxon>
        <taxon>Chengkuizengella</taxon>
    </lineage>
</organism>